<sequence>MEEHGHSVLRLPPYHPDLNPLEMIWADAKQWVANRNTTFKIADVMALCRQSFEEIRVDKWKNVCRHSEKVKSDYFEMEGLVEDAIERIAFTVNNSSDTNDSESEDGEDGGIEELE</sequence>
<feature type="region of interest" description="Disordered" evidence="1">
    <location>
        <begin position="92"/>
        <end position="115"/>
    </location>
</feature>
<comment type="caution">
    <text evidence="3">The sequence shown here is derived from an EMBL/GenBank/DDBJ whole genome shotgun (WGS) entry which is preliminary data.</text>
</comment>
<evidence type="ECO:0000313" key="4">
    <source>
        <dbReference type="Proteomes" id="UP001148838"/>
    </source>
</evidence>
<organism evidence="3 4">
    <name type="scientific">Periplaneta americana</name>
    <name type="common">American cockroach</name>
    <name type="synonym">Blatta americana</name>
    <dbReference type="NCBI Taxonomy" id="6978"/>
    <lineage>
        <taxon>Eukaryota</taxon>
        <taxon>Metazoa</taxon>
        <taxon>Ecdysozoa</taxon>
        <taxon>Arthropoda</taxon>
        <taxon>Hexapoda</taxon>
        <taxon>Insecta</taxon>
        <taxon>Pterygota</taxon>
        <taxon>Neoptera</taxon>
        <taxon>Polyneoptera</taxon>
        <taxon>Dictyoptera</taxon>
        <taxon>Blattodea</taxon>
        <taxon>Blattoidea</taxon>
        <taxon>Blattidae</taxon>
        <taxon>Blattinae</taxon>
        <taxon>Periplaneta</taxon>
    </lineage>
</organism>
<dbReference type="InterPro" id="IPR038717">
    <property type="entry name" value="Tc1-like_DDE_dom"/>
</dbReference>
<gene>
    <name evidence="3" type="ORF">ANN_24724</name>
</gene>
<accession>A0ABQ8RZF4</accession>
<dbReference type="InterPro" id="IPR036397">
    <property type="entry name" value="RNaseH_sf"/>
</dbReference>
<protein>
    <recommendedName>
        <fullName evidence="2">Tc1-like transposase DDE domain-containing protein</fullName>
    </recommendedName>
</protein>
<dbReference type="PANTHER" id="PTHR33939">
    <property type="entry name" value="PROTEIN CBG22215"/>
    <property type="match status" value="1"/>
</dbReference>
<dbReference type="PANTHER" id="PTHR33939:SF1">
    <property type="entry name" value="DUF4371 DOMAIN-CONTAINING PROTEIN"/>
    <property type="match status" value="1"/>
</dbReference>
<proteinExistence type="predicted"/>
<feature type="compositionally biased region" description="Acidic residues" evidence="1">
    <location>
        <begin position="99"/>
        <end position="115"/>
    </location>
</feature>
<reference evidence="3 4" key="1">
    <citation type="journal article" date="2022" name="Allergy">
        <title>Genome assembly and annotation of Periplaneta americana reveal a comprehensive cockroach allergen profile.</title>
        <authorList>
            <person name="Wang L."/>
            <person name="Xiong Q."/>
            <person name="Saelim N."/>
            <person name="Wang L."/>
            <person name="Nong W."/>
            <person name="Wan A.T."/>
            <person name="Shi M."/>
            <person name="Liu X."/>
            <person name="Cao Q."/>
            <person name="Hui J.H.L."/>
            <person name="Sookrung N."/>
            <person name="Leung T.F."/>
            <person name="Tungtrongchitr A."/>
            <person name="Tsui S.K.W."/>
        </authorList>
    </citation>
    <scope>NUCLEOTIDE SEQUENCE [LARGE SCALE GENOMIC DNA]</scope>
    <source>
        <strain evidence="3">PWHHKU_190912</strain>
    </source>
</reference>
<evidence type="ECO:0000313" key="3">
    <source>
        <dbReference type="EMBL" id="KAJ4427109.1"/>
    </source>
</evidence>
<dbReference type="EMBL" id="JAJSOF020000038">
    <property type="protein sequence ID" value="KAJ4427109.1"/>
    <property type="molecule type" value="Genomic_DNA"/>
</dbReference>
<dbReference type="Pfam" id="PF13358">
    <property type="entry name" value="DDE_3"/>
    <property type="match status" value="1"/>
</dbReference>
<evidence type="ECO:0000259" key="2">
    <source>
        <dbReference type="Pfam" id="PF13358"/>
    </source>
</evidence>
<feature type="domain" description="Tc1-like transposase DDE" evidence="2">
    <location>
        <begin position="2"/>
        <end position="36"/>
    </location>
</feature>
<dbReference type="Proteomes" id="UP001148838">
    <property type="component" value="Unassembled WGS sequence"/>
</dbReference>
<name>A0ABQ8RZF4_PERAM</name>
<keyword evidence="4" id="KW-1185">Reference proteome</keyword>
<dbReference type="Gene3D" id="3.30.420.10">
    <property type="entry name" value="Ribonuclease H-like superfamily/Ribonuclease H"/>
    <property type="match status" value="1"/>
</dbReference>
<evidence type="ECO:0000256" key="1">
    <source>
        <dbReference type="SAM" id="MobiDB-lite"/>
    </source>
</evidence>